<proteinExistence type="predicted"/>
<evidence type="ECO:0000313" key="1">
    <source>
        <dbReference type="Proteomes" id="UP000887576"/>
    </source>
</evidence>
<name>A0AC34QYD2_9BILA</name>
<evidence type="ECO:0000313" key="2">
    <source>
        <dbReference type="WBParaSite" id="JU765_v2.g20346.t1"/>
    </source>
</evidence>
<dbReference type="WBParaSite" id="JU765_v2.g20346.t1">
    <property type="protein sequence ID" value="JU765_v2.g20346.t1"/>
    <property type="gene ID" value="JU765_v2.g20346"/>
</dbReference>
<reference evidence="2" key="1">
    <citation type="submission" date="2022-11" db="UniProtKB">
        <authorList>
            <consortium name="WormBaseParasite"/>
        </authorList>
    </citation>
    <scope>IDENTIFICATION</scope>
</reference>
<dbReference type="Proteomes" id="UP000887576">
    <property type="component" value="Unplaced"/>
</dbReference>
<accession>A0AC34QYD2</accession>
<protein>
    <submittedName>
        <fullName evidence="2">NADH dehydrogenase subunit 6</fullName>
    </submittedName>
</protein>
<organism evidence="1 2">
    <name type="scientific">Panagrolaimus sp. JU765</name>
    <dbReference type="NCBI Taxonomy" id="591449"/>
    <lineage>
        <taxon>Eukaryota</taxon>
        <taxon>Metazoa</taxon>
        <taxon>Ecdysozoa</taxon>
        <taxon>Nematoda</taxon>
        <taxon>Chromadorea</taxon>
        <taxon>Rhabditida</taxon>
        <taxon>Tylenchina</taxon>
        <taxon>Panagrolaimomorpha</taxon>
        <taxon>Panagrolaimoidea</taxon>
        <taxon>Panagrolaimidae</taxon>
        <taxon>Panagrolaimus</taxon>
    </lineage>
</organism>
<sequence length="97" mass="11316">MFQMSFMNCVFIFFGFVILTVVSCLFYTINKFTMFQMSFMNCVFIFFGFVILTVVSCLFYTVCISCLHSQTHKKRHPSQTTIITDTDALEDRQISNV</sequence>